<accession>A0A8R2JL58</accession>
<dbReference type="AlphaFoldDB" id="A0A8R2JL58"/>
<evidence type="ECO:0000313" key="1">
    <source>
        <dbReference type="EnsemblMetazoa" id="XP_029341333.1"/>
    </source>
</evidence>
<reference evidence="1" key="2">
    <citation type="submission" date="2022-06" db="UniProtKB">
        <authorList>
            <consortium name="EnsemblMetazoa"/>
        </authorList>
    </citation>
    <scope>IDENTIFICATION</scope>
</reference>
<dbReference type="EnsemblMetazoa" id="XM_029485473.1">
    <property type="protein sequence ID" value="XP_029341333.1"/>
    <property type="gene ID" value="LOC100162353"/>
</dbReference>
<dbReference type="OrthoDB" id="30826at2759"/>
<protein>
    <submittedName>
        <fullName evidence="1">Uncharacterized protein</fullName>
    </submittedName>
</protein>
<dbReference type="KEGG" id="api:100162353"/>
<dbReference type="RefSeq" id="XP_029341333.1">
    <property type="nucleotide sequence ID" value="XM_029485473.1"/>
</dbReference>
<sequence>MPENRYDLELQTMYDCIVQPILTKIISKKILCSKKTIKHRIILNEYIRPNLQNIINRFSFKDEFFENLANNDNNMQSDHYEEFHVSNELTNTSQSFIENEFNKIFSIKQEVFDGDSSESINNIHFGCDEELNVSNKLTSPPQSFIENEFKNTFQEVFDGSSVEDNNTTKVDRDEVSDVSKQCVITLLTPIEDFNKLLKNGFDSAIGIPKFVFNVKIVKVQKTGCLTKQLEKETLNGLSYLFLSQRYP</sequence>
<name>A0A8R2JL58_ACYPI</name>
<proteinExistence type="predicted"/>
<dbReference type="Proteomes" id="UP000007819">
    <property type="component" value="Chromosome X"/>
</dbReference>
<organism evidence="1 2">
    <name type="scientific">Acyrthosiphon pisum</name>
    <name type="common">Pea aphid</name>
    <dbReference type="NCBI Taxonomy" id="7029"/>
    <lineage>
        <taxon>Eukaryota</taxon>
        <taxon>Metazoa</taxon>
        <taxon>Ecdysozoa</taxon>
        <taxon>Arthropoda</taxon>
        <taxon>Hexapoda</taxon>
        <taxon>Insecta</taxon>
        <taxon>Pterygota</taxon>
        <taxon>Neoptera</taxon>
        <taxon>Paraneoptera</taxon>
        <taxon>Hemiptera</taxon>
        <taxon>Sternorrhyncha</taxon>
        <taxon>Aphidomorpha</taxon>
        <taxon>Aphidoidea</taxon>
        <taxon>Aphididae</taxon>
        <taxon>Macrosiphini</taxon>
        <taxon>Acyrthosiphon</taxon>
    </lineage>
</organism>
<dbReference type="GeneID" id="100162353"/>
<keyword evidence="2" id="KW-1185">Reference proteome</keyword>
<reference evidence="2" key="1">
    <citation type="submission" date="2010-06" db="EMBL/GenBank/DDBJ databases">
        <authorList>
            <person name="Jiang H."/>
            <person name="Abraham K."/>
            <person name="Ali S."/>
            <person name="Alsbrooks S.L."/>
            <person name="Anim B.N."/>
            <person name="Anosike U.S."/>
            <person name="Attaway T."/>
            <person name="Bandaranaike D.P."/>
            <person name="Battles P.K."/>
            <person name="Bell S.N."/>
            <person name="Bell A.V."/>
            <person name="Beltran B."/>
            <person name="Bickham C."/>
            <person name="Bustamante Y."/>
            <person name="Caleb T."/>
            <person name="Canada A."/>
            <person name="Cardenas V."/>
            <person name="Carter K."/>
            <person name="Chacko J."/>
            <person name="Chandrabose M.N."/>
            <person name="Chavez D."/>
            <person name="Chavez A."/>
            <person name="Chen L."/>
            <person name="Chu H.-S."/>
            <person name="Claassen K.J."/>
            <person name="Cockrell R."/>
            <person name="Collins M."/>
            <person name="Cooper J.A."/>
            <person name="Cree A."/>
            <person name="Curry S.M."/>
            <person name="Da Y."/>
            <person name="Dao M.D."/>
            <person name="Das B."/>
            <person name="Davila M.-L."/>
            <person name="Davy-Carroll L."/>
            <person name="Denson S."/>
            <person name="Dinh H."/>
            <person name="Ebong V.E."/>
            <person name="Edwards J.R."/>
            <person name="Egan A."/>
            <person name="El-Daye J."/>
            <person name="Escobedo L."/>
            <person name="Fernandez S."/>
            <person name="Fernando P.R."/>
            <person name="Flagg N."/>
            <person name="Forbes L.D."/>
            <person name="Fowler R.G."/>
            <person name="Fu Q."/>
            <person name="Gabisi R.A."/>
            <person name="Ganer J."/>
            <person name="Garbino Pronczuk A."/>
            <person name="Garcia R.M."/>
            <person name="Garner T."/>
            <person name="Garrett T.E."/>
            <person name="Gonzalez D.A."/>
            <person name="Hamid H."/>
            <person name="Hawkins E.S."/>
            <person name="Hirani K."/>
            <person name="Hogues M.E."/>
            <person name="Hollins B."/>
            <person name="Hsiao C.-H."/>
            <person name="Jabil R."/>
            <person name="James M.L."/>
            <person name="Jhangiani S.N."/>
            <person name="Johnson B."/>
            <person name="Johnson Q."/>
            <person name="Joshi V."/>
            <person name="Kalu J.B."/>
            <person name="Kam C."/>
            <person name="Kashfia A."/>
            <person name="Keebler J."/>
            <person name="Kisamo H."/>
            <person name="Kovar C.L."/>
            <person name="Lago L.A."/>
            <person name="Lai C.-Y."/>
            <person name="Laidlaw J."/>
            <person name="Lara F."/>
            <person name="Le T.-K."/>
            <person name="Lee S.L."/>
            <person name="Legall F.H."/>
            <person name="Lemon S.J."/>
            <person name="Lewis L.R."/>
            <person name="Li B."/>
            <person name="Liu Y."/>
            <person name="Liu Y.-S."/>
            <person name="Lopez J."/>
            <person name="Lozado R.J."/>
            <person name="Lu J."/>
            <person name="Madu R.C."/>
            <person name="Maheshwari M."/>
            <person name="Maheshwari R."/>
            <person name="Malloy K."/>
            <person name="Martinez E."/>
            <person name="Mathew T."/>
            <person name="Mercado I.C."/>
            <person name="Mercado C."/>
            <person name="Meyer B."/>
            <person name="Montgomery K."/>
            <person name="Morgan M.B."/>
            <person name="Munidasa M."/>
            <person name="Nazareth L.V."/>
            <person name="Nelson J."/>
            <person name="Ng B.M."/>
            <person name="Nguyen N.B."/>
            <person name="Nguyen P.Q."/>
            <person name="Nguyen T."/>
            <person name="Obregon M."/>
            <person name="Okwuonu G.O."/>
            <person name="Onwere C.G."/>
            <person name="Orozco G."/>
            <person name="Parra A."/>
            <person name="Patel S."/>
            <person name="Patil S."/>
            <person name="Perez A."/>
            <person name="Perez Y."/>
            <person name="Pham C."/>
            <person name="Primus E.L."/>
            <person name="Pu L.-L."/>
            <person name="Puazo M."/>
            <person name="Qin X."/>
            <person name="Quiroz J.B."/>
            <person name="Reese J."/>
            <person name="Richards S."/>
            <person name="Rives C.M."/>
            <person name="Robberts R."/>
            <person name="Ruiz S.J."/>
            <person name="Ruiz M.J."/>
            <person name="Santibanez J."/>
            <person name="Schneider B.W."/>
            <person name="Sisson I."/>
            <person name="Smith M."/>
            <person name="Sodergren E."/>
            <person name="Song X.-Z."/>
            <person name="Song B.B."/>
            <person name="Summersgill H."/>
            <person name="Thelus R."/>
            <person name="Thornton R.D."/>
            <person name="Trejos Z.Y."/>
            <person name="Usmani K."/>
            <person name="Vattathil S."/>
            <person name="Villasana D."/>
            <person name="Walker D.L."/>
            <person name="Wang S."/>
            <person name="Wang K."/>
            <person name="White C.S."/>
            <person name="Williams A.C."/>
            <person name="Williamson J."/>
            <person name="Wilson K."/>
            <person name="Woghiren I.O."/>
            <person name="Woodworth J.R."/>
            <person name="Worley K.C."/>
            <person name="Wright R.A."/>
            <person name="Wu W."/>
            <person name="Young L."/>
            <person name="Zhang L."/>
            <person name="Zhang J."/>
            <person name="Zhu Y."/>
            <person name="Muzny D.M."/>
            <person name="Weinstock G."/>
            <person name="Gibbs R.A."/>
        </authorList>
    </citation>
    <scope>NUCLEOTIDE SEQUENCE [LARGE SCALE GENOMIC DNA]</scope>
    <source>
        <strain evidence="2">LSR1</strain>
    </source>
</reference>
<evidence type="ECO:0000313" key="2">
    <source>
        <dbReference type="Proteomes" id="UP000007819"/>
    </source>
</evidence>